<sequence>MYTPSPTAGERTRKLDLFHPTAVLERFISDVDRALLAGGDDKGCYFSVLIARYYPTLLNQKLTRIEWKHVRQNLMKFDRAPKSRRCSDAFFYAERKRQAVLRYLQRNPTIEYLMDLKSHVLPPPITIGCKVRALLYKPQYGIFDGTVVGVDENDQQLYFVTFDKQFHGKADQYVEDSRLAIVEENRFHETLTVPYKLFKQILVLEKWCAEKKAILNRITKLRVAAECRRMNGVAVASQGHESDSEYLAAIEHIFTVDRHILRQGTILRSMHVQSLGDSTLLDEVFPPSQQDSHIEVREIDGELYEVTDTSGLWRSETDFHAPAAEDNCTNTNS</sequence>
<gene>
    <name evidence="4" type="ORF">ZHAS_00005098</name>
</gene>
<keyword evidence="2" id="KW-0539">Nucleus</keyword>
<dbReference type="PANTHER" id="PTHR21689">
    <property type="entry name" value="LIN-9"/>
    <property type="match status" value="1"/>
</dbReference>
<dbReference type="GO" id="GO:0003677">
    <property type="term" value="F:DNA binding"/>
    <property type="evidence" value="ECO:0007669"/>
    <property type="project" value="TreeGrafter"/>
</dbReference>
<protein>
    <submittedName>
        <fullName evidence="4 5">Type I interferon receptor beta chain-associated protein-like protein</fullName>
    </submittedName>
</protein>
<dbReference type="VEuPathDB" id="VectorBase:ASIS001839"/>
<evidence type="ECO:0000313" key="6">
    <source>
        <dbReference type="Proteomes" id="UP000030765"/>
    </source>
</evidence>
<dbReference type="EMBL" id="KE524854">
    <property type="protein sequence ID" value="KFB37781.1"/>
    <property type="molecule type" value="Genomic_DNA"/>
</dbReference>
<dbReference type="OrthoDB" id="7738084at2759"/>
<dbReference type="GO" id="GO:0006351">
    <property type="term" value="P:DNA-templated transcription"/>
    <property type="evidence" value="ECO:0007669"/>
    <property type="project" value="InterPro"/>
</dbReference>
<dbReference type="GO" id="GO:0051726">
    <property type="term" value="P:regulation of cell cycle"/>
    <property type="evidence" value="ECO:0007669"/>
    <property type="project" value="TreeGrafter"/>
</dbReference>
<evidence type="ECO:0000256" key="1">
    <source>
        <dbReference type="ARBA" id="ARBA00004123"/>
    </source>
</evidence>
<accession>A0A084VII7</accession>
<evidence type="ECO:0000256" key="2">
    <source>
        <dbReference type="ARBA" id="ARBA00023242"/>
    </source>
</evidence>
<dbReference type="GO" id="GO:0006357">
    <property type="term" value="P:regulation of transcription by RNA polymerase II"/>
    <property type="evidence" value="ECO:0007669"/>
    <property type="project" value="TreeGrafter"/>
</dbReference>
<evidence type="ECO:0000259" key="3">
    <source>
        <dbReference type="SMART" id="SM01135"/>
    </source>
</evidence>
<dbReference type="Pfam" id="PF06584">
    <property type="entry name" value="DIRP"/>
    <property type="match status" value="1"/>
</dbReference>
<proteinExistence type="predicted"/>
<dbReference type="STRING" id="74873.A0A084VII7"/>
<comment type="subcellular location">
    <subcellularLocation>
        <location evidence="1">Nucleus</location>
    </subcellularLocation>
</comment>
<dbReference type="SMART" id="SM01135">
    <property type="entry name" value="DIRP"/>
    <property type="match status" value="1"/>
</dbReference>
<dbReference type="InterPro" id="IPR033471">
    <property type="entry name" value="DIRP"/>
</dbReference>
<dbReference type="GO" id="GO:0005654">
    <property type="term" value="C:nucleoplasm"/>
    <property type="evidence" value="ECO:0007669"/>
    <property type="project" value="TreeGrafter"/>
</dbReference>
<evidence type="ECO:0000313" key="4">
    <source>
        <dbReference type="EMBL" id="KFB37781.1"/>
    </source>
</evidence>
<reference evidence="5" key="2">
    <citation type="submission" date="2020-05" db="UniProtKB">
        <authorList>
            <consortium name="EnsemblMetazoa"/>
        </authorList>
    </citation>
    <scope>IDENTIFICATION</scope>
</reference>
<evidence type="ECO:0000313" key="5">
    <source>
        <dbReference type="EnsemblMetazoa" id="ASIC005098-PA"/>
    </source>
</evidence>
<keyword evidence="4" id="KW-0675">Receptor</keyword>
<dbReference type="PANTHER" id="PTHR21689:SF2">
    <property type="entry name" value="PROTEIN LIN-9 HOMOLOG"/>
    <property type="match status" value="1"/>
</dbReference>
<organism evidence="4">
    <name type="scientific">Anopheles sinensis</name>
    <name type="common">Mosquito</name>
    <dbReference type="NCBI Taxonomy" id="74873"/>
    <lineage>
        <taxon>Eukaryota</taxon>
        <taxon>Metazoa</taxon>
        <taxon>Ecdysozoa</taxon>
        <taxon>Arthropoda</taxon>
        <taxon>Hexapoda</taxon>
        <taxon>Insecta</taxon>
        <taxon>Pterygota</taxon>
        <taxon>Neoptera</taxon>
        <taxon>Endopterygota</taxon>
        <taxon>Diptera</taxon>
        <taxon>Nematocera</taxon>
        <taxon>Culicoidea</taxon>
        <taxon>Culicidae</taxon>
        <taxon>Anophelinae</taxon>
        <taxon>Anopheles</taxon>
    </lineage>
</organism>
<feature type="domain" description="DIRP" evidence="3">
    <location>
        <begin position="27"/>
        <end position="137"/>
    </location>
</feature>
<dbReference type="EMBL" id="ATLV01013362">
    <property type="status" value="NOT_ANNOTATED_CDS"/>
    <property type="molecule type" value="Genomic_DNA"/>
</dbReference>
<dbReference type="InterPro" id="IPR010561">
    <property type="entry name" value="LIN-9/ALY1"/>
</dbReference>
<dbReference type="AlphaFoldDB" id="A0A084VII7"/>
<dbReference type="GO" id="GO:0017053">
    <property type="term" value="C:transcription repressor complex"/>
    <property type="evidence" value="ECO:0007669"/>
    <property type="project" value="InterPro"/>
</dbReference>
<dbReference type="VEuPathDB" id="VectorBase:ASIC005098"/>
<dbReference type="EnsemblMetazoa" id="ASIC005098-RA">
    <property type="protein sequence ID" value="ASIC005098-PA"/>
    <property type="gene ID" value="ASIC005098"/>
</dbReference>
<keyword evidence="6" id="KW-1185">Reference proteome</keyword>
<name>A0A084VII7_ANOSI</name>
<dbReference type="Proteomes" id="UP000030765">
    <property type="component" value="Unassembled WGS sequence"/>
</dbReference>
<reference evidence="4 6" key="1">
    <citation type="journal article" date="2014" name="BMC Genomics">
        <title>Genome sequence of Anopheles sinensis provides insight into genetics basis of mosquito competence for malaria parasites.</title>
        <authorList>
            <person name="Zhou D."/>
            <person name="Zhang D."/>
            <person name="Ding G."/>
            <person name="Shi L."/>
            <person name="Hou Q."/>
            <person name="Ye Y."/>
            <person name="Xu Y."/>
            <person name="Zhou H."/>
            <person name="Xiong C."/>
            <person name="Li S."/>
            <person name="Yu J."/>
            <person name="Hong S."/>
            <person name="Yu X."/>
            <person name="Zou P."/>
            <person name="Chen C."/>
            <person name="Chang X."/>
            <person name="Wang W."/>
            <person name="Lv Y."/>
            <person name="Sun Y."/>
            <person name="Ma L."/>
            <person name="Shen B."/>
            <person name="Zhu C."/>
        </authorList>
    </citation>
    <scope>NUCLEOTIDE SEQUENCE [LARGE SCALE GENOMIC DNA]</scope>
</reference>